<dbReference type="Proteomes" id="UP000789595">
    <property type="component" value="Unassembled WGS sequence"/>
</dbReference>
<comment type="caution">
    <text evidence="2">The sequence shown here is derived from an EMBL/GenBank/DDBJ whole genome shotgun (WGS) entry which is preliminary data.</text>
</comment>
<organism evidence="2 3">
    <name type="scientific">Pelagomonas calceolata</name>
    <dbReference type="NCBI Taxonomy" id="35677"/>
    <lineage>
        <taxon>Eukaryota</taxon>
        <taxon>Sar</taxon>
        <taxon>Stramenopiles</taxon>
        <taxon>Ochrophyta</taxon>
        <taxon>Pelagophyceae</taxon>
        <taxon>Pelagomonadales</taxon>
        <taxon>Pelagomonadaceae</taxon>
        <taxon>Pelagomonas</taxon>
    </lineage>
</organism>
<dbReference type="AlphaFoldDB" id="A0A8J2STB7"/>
<evidence type="ECO:0000313" key="2">
    <source>
        <dbReference type="EMBL" id="CAH0373997.1"/>
    </source>
</evidence>
<name>A0A8J2STB7_9STRA</name>
<reference evidence="2" key="1">
    <citation type="submission" date="2021-11" db="EMBL/GenBank/DDBJ databases">
        <authorList>
            <consortium name="Genoscope - CEA"/>
            <person name="William W."/>
        </authorList>
    </citation>
    <scope>NUCLEOTIDE SEQUENCE</scope>
</reference>
<protein>
    <submittedName>
        <fullName evidence="2">Uncharacterized protein</fullName>
    </submittedName>
</protein>
<feature type="region of interest" description="Disordered" evidence="1">
    <location>
        <begin position="1"/>
        <end position="58"/>
    </location>
</feature>
<keyword evidence="3" id="KW-1185">Reference proteome</keyword>
<evidence type="ECO:0000256" key="1">
    <source>
        <dbReference type="SAM" id="MobiDB-lite"/>
    </source>
</evidence>
<sequence length="234" mass="25909">MAALLDFRGEQHHSISWADAPTITPIDAEPPRRTRSRTPPPRREPRPSRKSRRRKDHEAALAATLKALGDALDEAADDEVAELYERRPYPEPETVETFLACPAPARRRTKAPGPETRASEAMRGYFRCERALRGGLNDVATPACERRLLEWLGDGRRPLSPTSMLAQNGLKLEAPYGSSARGRLVAHACARFHGCPSKTLDDATVLVERPLSPSHALRHGATIIDAFTSRGRRL</sequence>
<proteinExistence type="predicted"/>
<accession>A0A8J2STB7</accession>
<gene>
    <name evidence="2" type="ORF">PECAL_4P12520</name>
</gene>
<evidence type="ECO:0000313" key="3">
    <source>
        <dbReference type="Proteomes" id="UP000789595"/>
    </source>
</evidence>
<dbReference type="EMBL" id="CAKKNE010000004">
    <property type="protein sequence ID" value="CAH0373997.1"/>
    <property type="molecule type" value="Genomic_DNA"/>
</dbReference>